<evidence type="ECO:0000313" key="2">
    <source>
        <dbReference type="Proteomes" id="UP001295684"/>
    </source>
</evidence>
<reference evidence="1" key="1">
    <citation type="submission" date="2023-07" db="EMBL/GenBank/DDBJ databases">
        <authorList>
            <consortium name="AG Swart"/>
            <person name="Singh M."/>
            <person name="Singh A."/>
            <person name="Seah K."/>
            <person name="Emmerich C."/>
        </authorList>
    </citation>
    <scope>NUCLEOTIDE SEQUENCE</scope>
    <source>
        <strain evidence="1">DP1</strain>
    </source>
</reference>
<name>A0AAD1XVJ7_EUPCR</name>
<comment type="caution">
    <text evidence="1">The sequence shown here is derived from an EMBL/GenBank/DDBJ whole genome shotgun (WGS) entry which is preliminary data.</text>
</comment>
<accession>A0AAD1XVJ7</accession>
<evidence type="ECO:0000313" key="1">
    <source>
        <dbReference type="EMBL" id="CAI2379321.1"/>
    </source>
</evidence>
<organism evidence="1 2">
    <name type="scientific">Euplotes crassus</name>
    <dbReference type="NCBI Taxonomy" id="5936"/>
    <lineage>
        <taxon>Eukaryota</taxon>
        <taxon>Sar</taxon>
        <taxon>Alveolata</taxon>
        <taxon>Ciliophora</taxon>
        <taxon>Intramacronucleata</taxon>
        <taxon>Spirotrichea</taxon>
        <taxon>Hypotrichia</taxon>
        <taxon>Euplotida</taxon>
        <taxon>Euplotidae</taxon>
        <taxon>Moneuplotes</taxon>
    </lineage>
</organism>
<proteinExistence type="predicted"/>
<dbReference type="AlphaFoldDB" id="A0AAD1XVJ7"/>
<dbReference type="Proteomes" id="UP001295684">
    <property type="component" value="Unassembled WGS sequence"/>
</dbReference>
<dbReference type="EMBL" id="CAMPGE010021152">
    <property type="protein sequence ID" value="CAI2379321.1"/>
    <property type="molecule type" value="Genomic_DNA"/>
</dbReference>
<keyword evidence="2" id="KW-1185">Reference proteome</keyword>
<sequence>MEATNPELFNKWKTQAKYSGEFLLTQTQKVEEQKLEDSAQKFYACTPLDDKIKGEQRQKAIDNSSVFKLKNQFLMEKNQCEQPKHHFDDNLDFMTTNTFYNGLTKNSNHKPVEISPATEEIDPELYEVAAKKESALWKTYKDNDYREDVNATSNRANHDYDTEVATKLHSNKHNKRVTVISEYSNAMHNGRVFKNPRFTSC</sequence>
<protein>
    <submittedName>
        <fullName evidence="1">Uncharacterized protein</fullName>
    </submittedName>
</protein>
<gene>
    <name evidence="1" type="ORF">ECRASSUSDP1_LOCUS20730</name>
</gene>